<keyword evidence="2" id="KW-1185">Reference proteome</keyword>
<sequence length="71" mass="7831">MMFQSLSEPLQPGIRFLCDPIPAPPTARLAAHLPRGQRYGLTTFPICHTTGLGLAFSPEALMTTYPHIPQR</sequence>
<evidence type="ECO:0000313" key="1">
    <source>
        <dbReference type="EMBL" id="TBU76858.1"/>
    </source>
</evidence>
<dbReference type="EMBL" id="QJUI01000013">
    <property type="protein sequence ID" value="TBU76858.1"/>
    <property type="molecule type" value="Genomic_DNA"/>
</dbReference>
<evidence type="ECO:0000313" key="2">
    <source>
        <dbReference type="Proteomes" id="UP000292302"/>
    </source>
</evidence>
<comment type="caution">
    <text evidence="1">The sequence shown here is derived from an EMBL/GenBank/DDBJ whole genome shotgun (WGS) entry which is preliminary data.</text>
</comment>
<name>A0A4Q9QJF5_9GAMM</name>
<dbReference type="OrthoDB" id="6970815at2"/>
<organism evidence="1 2">
    <name type="scientific">Phytopseudomonas daroniae</name>
    <dbReference type="NCBI Taxonomy" id="2487519"/>
    <lineage>
        <taxon>Bacteria</taxon>
        <taxon>Pseudomonadati</taxon>
        <taxon>Pseudomonadota</taxon>
        <taxon>Gammaproteobacteria</taxon>
        <taxon>Pseudomonadales</taxon>
        <taxon>Pseudomonadaceae</taxon>
        <taxon>Phytopseudomonas</taxon>
    </lineage>
</organism>
<dbReference type="AlphaFoldDB" id="A0A4Q9QJF5"/>
<protein>
    <submittedName>
        <fullName evidence="1">Uncharacterized protein</fullName>
    </submittedName>
</protein>
<reference evidence="1 2" key="1">
    <citation type="submission" date="2018-06" db="EMBL/GenBank/DDBJ databases">
        <title>Three novel Pseudomonas species isolated from symptomatic oak.</title>
        <authorList>
            <person name="Bueno-Gonzalez V."/>
            <person name="Brady C."/>
        </authorList>
    </citation>
    <scope>NUCLEOTIDE SEQUENCE [LARGE SCALE GENOMIC DNA]</scope>
    <source>
        <strain evidence="1 2">P9A</strain>
    </source>
</reference>
<gene>
    <name evidence="1" type="ORF">DNK06_16045</name>
</gene>
<accession>A0A4Q9QJF5</accession>
<dbReference type="Proteomes" id="UP000292302">
    <property type="component" value="Unassembled WGS sequence"/>
</dbReference>
<proteinExistence type="predicted"/>